<evidence type="ECO:0000256" key="5">
    <source>
        <dbReference type="ARBA" id="ARBA00022989"/>
    </source>
</evidence>
<protein>
    <submittedName>
        <fullName evidence="11">Cation diffusion facilitator family transporter</fullName>
    </submittedName>
</protein>
<comment type="caution">
    <text evidence="11">The sequence shown here is derived from an EMBL/GenBank/DDBJ whole genome shotgun (WGS) entry which is preliminary data.</text>
</comment>
<dbReference type="PANTHER" id="PTHR11562">
    <property type="entry name" value="CATION EFFLUX PROTEIN/ ZINC TRANSPORTER"/>
    <property type="match status" value="1"/>
</dbReference>
<dbReference type="RefSeq" id="WP_379872472.1">
    <property type="nucleotide sequence ID" value="NZ_JBHTBH010000009.1"/>
</dbReference>
<evidence type="ECO:0000256" key="3">
    <source>
        <dbReference type="ARBA" id="ARBA00022448"/>
    </source>
</evidence>
<dbReference type="Pfam" id="PF16916">
    <property type="entry name" value="ZT_dimer"/>
    <property type="match status" value="1"/>
</dbReference>
<feature type="transmembrane region" description="Helical" evidence="8">
    <location>
        <begin position="191"/>
        <end position="209"/>
    </location>
</feature>
<name>A0ABW2KIK8_9ACTN</name>
<feature type="domain" description="Cation efflux protein transmembrane" evidence="9">
    <location>
        <begin position="27"/>
        <end position="217"/>
    </location>
</feature>
<evidence type="ECO:0000256" key="6">
    <source>
        <dbReference type="ARBA" id="ARBA00023065"/>
    </source>
</evidence>
<dbReference type="InterPro" id="IPR027470">
    <property type="entry name" value="Cation_efflux_CTD"/>
</dbReference>
<keyword evidence="6" id="KW-0406">Ion transport</keyword>
<dbReference type="SUPFAM" id="SSF161111">
    <property type="entry name" value="Cation efflux protein transmembrane domain-like"/>
    <property type="match status" value="1"/>
</dbReference>
<keyword evidence="7 8" id="KW-0472">Membrane</keyword>
<feature type="transmembrane region" description="Helical" evidence="8">
    <location>
        <begin position="29"/>
        <end position="53"/>
    </location>
</feature>
<dbReference type="InterPro" id="IPR050681">
    <property type="entry name" value="CDF/SLC30A"/>
</dbReference>
<keyword evidence="12" id="KW-1185">Reference proteome</keyword>
<keyword evidence="5 8" id="KW-1133">Transmembrane helix</keyword>
<reference evidence="12" key="1">
    <citation type="journal article" date="2019" name="Int. J. Syst. Evol. Microbiol.">
        <title>The Global Catalogue of Microorganisms (GCM) 10K type strain sequencing project: providing services to taxonomists for standard genome sequencing and annotation.</title>
        <authorList>
            <consortium name="The Broad Institute Genomics Platform"/>
            <consortium name="The Broad Institute Genome Sequencing Center for Infectious Disease"/>
            <person name="Wu L."/>
            <person name="Ma J."/>
        </authorList>
    </citation>
    <scope>NUCLEOTIDE SEQUENCE [LARGE SCALE GENOMIC DNA]</scope>
    <source>
        <strain evidence="12">CGMCC 4.7382</strain>
    </source>
</reference>
<dbReference type="SUPFAM" id="SSF160240">
    <property type="entry name" value="Cation efflux protein cytoplasmic domain-like"/>
    <property type="match status" value="1"/>
</dbReference>
<evidence type="ECO:0000256" key="8">
    <source>
        <dbReference type="SAM" id="Phobius"/>
    </source>
</evidence>
<evidence type="ECO:0000313" key="12">
    <source>
        <dbReference type="Proteomes" id="UP001596540"/>
    </source>
</evidence>
<sequence length="309" mass="32525">MGTGHGHAHGGLPDGSTAAAAHRGRMITVLCLTVGVIGVQVAGGLASGSLALLADAGHAAADAFGLVLALFAIWIAARPFSPKRTFGFQRAEILAAAANALLLFALCGYIAYETVHRLVTPQPVAGPTMLAVAVLGLAANVIGLLLLHRGQTQSLNLRGAYLEVLSDTLSSVGVIVAALVIWLTGWDRADSIVSLGIAVFILPRAWGLLREAVHILLEATPRNMDLDEVRSHLLAQPGVLDVHDLHAWTITSGVPVMSAHVVVEEERLRHCGRMLDELHACLSGHFDVEHSTLQLEPAGHASHEGARHL</sequence>
<feature type="transmembrane region" description="Helical" evidence="8">
    <location>
        <begin position="59"/>
        <end position="81"/>
    </location>
</feature>
<accession>A0ABW2KIK8</accession>
<feature type="transmembrane region" description="Helical" evidence="8">
    <location>
        <begin position="124"/>
        <end position="147"/>
    </location>
</feature>
<dbReference type="InterPro" id="IPR058533">
    <property type="entry name" value="Cation_efflux_TM"/>
</dbReference>
<dbReference type="Proteomes" id="UP001596540">
    <property type="component" value="Unassembled WGS sequence"/>
</dbReference>
<organism evidence="11 12">
    <name type="scientific">Marinactinospora rubrisoli</name>
    <dbReference type="NCBI Taxonomy" id="2715399"/>
    <lineage>
        <taxon>Bacteria</taxon>
        <taxon>Bacillati</taxon>
        <taxon>Actinomycetota</taxon>
        <taxon>Actinomycetes</taxon>
        <taxon>Streptosporangiales</taxon>
        <taxon>Nocardiopsidaceae</taxon>
        <taxon>Marinactinospora</taxon>
    </lineage>
</organism>
<dbReference type="InterPro" id="IPR036837">
    <property type="entry name" value="Cation_efflux_CTD_sf"/>
</dbReference>
<dbReference type="NCBIfam" id="TIGR01297">
    <property type="entry name" value="CDF"/>
    <property type="match status" value="1"/>
</dbReference>
<evidence type="ECO:0000256" key="4">
    <source>
        <dbReference type="ARBA" id="ARBA00022692"/>
    </source>
</evidence>
<feature type="transmembrane region" description="Helical" evidence="8">
    <location>
        <begin position="159"/>
        <end position="185"/>
    </location>
</feature>
<dbReference type="PANTHER" id="PTHR11562:SF17">
    <property type="entry name" value="RE54080P-RELATED"/>
    <property type="match status" value="1"/>
</dbReference>
<dbReference type="Pfam" id="PF01545">
    <property type="entry name" value="Cation_efflux"/>
    <property type="match status" value="1"/>
</dbReference>
<evidence type="ECO:0000313" key="11">
    <source>
        <dbReference type="EMBL" id="MFC7329819.1"/>
    </source>
</evidence>
<evidence type="ECO:0000256" key="2">
    <source>
        <dbReference type="ARBA" id="ARBA00008873"/>
    </source>
</evidence>
<comment type="subcellular location">
    <subcellularLocation>
        <location evidence="1">Membrane</location>
        <topology evidence="1">Multi-pass membrane protein</topology>
    </subcellularLocation>
</comment>
<comment type="similarity">
    <text evidence="2">Belongs to the cation diffusion facilitator (CDF) transporter (TC 2.A.4) family. SLC30A subfamily.</text>
</comment>
<keyword evidence="3" id="KW-0813">Transport</keyword>
<dbReference type="Gene3D" id="1.20.1510.10">
    <property type="entry name" value="Cation efflux protein transmembrane domain"/>
    <property type="match status" value="1"/>
</dbReference>
<feature type="transmembrane region" description="Helical" evidence="8">
    <location>
        <begin position="93"/>
        <end position="112"/>
    </location>
</feature>
<proteinExistence type="inferred from homology"/>
<evidence type="ECO:0000256" key="7">
    <source>
        <dbReference type="ARBA" id="ARBA00023136"/>
    </source>
</evidence>
<evidence type="ECO:0000256" key="1">
    <source>
        <dbReference type="ARBA" id="ARBA00004141"/>
    </source>
</evidence>
<keyword evidence="4 8" id="KW-0812">Transmembrane</keyword>
<feature type="domain" description="Cation efflux protein cytoplasmic" evidence="10">
    <location>
        <begin position="221"/>
        <end position="297"/>
    </location>
</feature>
<evidence type="ECO:0000259" key="10">
    <source>
        <dbReference type="Pfam" id="PF16916"/>
    </source>
</evidence>
<dbReference type="InterPro" id="IPR027469">
    <property type="entry name" value="Cation_efflux_TMD_sf"/>
</dbReference>
<evidence type="ECO:0000259" key="9">
    <source>
        <dbReference type="Pfam" id="PF01545"/>
    </source>
</evidence>
<gene>
    <name evidence="11" type="ORF">ACFQRF_18970</name>
</gene>
<dbReference type="EMBL" id="JBHTBH010000009">
    <property type="protein sequence ID" value="MFC7329819.1"/>
    <property type="molecule type" value="Genomic_DNA"/>
</dbReference>
<dbReference type="InterPro" id="IPR002524">
    <property type="entry name" value="Cation_efflux"/>
</dbReference>